<accession>A0A0N5AQF1</accession>
<dbReference type="SMART" id="SM00333">
    <property type="entry name" value="TUDOR"/>
    <property type="match status" value="2"/>
</dbReference>
<name>A0A0N5AQF1_9BILA</name>
<evidence type="ECO:0000259" key="1">
    <source>
        <dbReference type="SMART" id="SM00333"/>
    </source>
</evidence>
<sequence length="629" mass="70725">MVVLSLPSSLSNFEGRINHTAIAGCSETLVFVSPLGSDYCKAKINKCLKDVAENLTAISSPSVPKQGEAYIAKIGALFERAHIIRRPTPTRFQIYLIDQGFQDEVEYTDLFEYPSELFNIGVFVCICPVLVSSDELPKCNNTIVDRTCLCNVEGIARSLVVFGFVKGQLKLTDLDSAADMKHKLLDGKSTGSLDISTFDHKTVSNISSSESELIYSSNVNFSASGFDERMCHENDRIINGRIDFDGSFHRSGVGAISRNKQLGAFFKQRAFKEFYPDDLPVTINVRFEKMDRLYSTFWVVNSKIFTAVEQALRAGSSRFSRCPKLKAAEEDFFANTIPCVVRTWTDSPFKEFYRAVPVRFDRFRRRFSIFLVDFGWFKWVVDSDVYNISTLSSTDPIRSLPVALIHCQEGQSGSLHAADLVRGREYKMVIRRRGLKGIFAVSLYHCSEQSKLSQASEEVDRLPESQSKLNDLSSCKKLINDVCVQQLKVSLMMETLSTSPSAYHQSWMGIPGIYPSVSVVPFMPILSMPMIIPPQNGNITSTKDVLPSRVQPKEVEKSSSNKGSAQGCRLSNRWCDEKLQNLSPLKRHVSGFNQTRRCVHHNNWNKENFSSCIGNVQRNVSSSWELVGY</sequence>
<proteinExistence type="predicted"/>
<organism evidence="2 3">
    <name type="scientific">Syphacia muris</name>
    <dbReference type="NCBI Taxonomy" id="451379"/>
    <lineage>
        <taxon>Eukaryota</taxon>
        <taxon>Metazoa</taxon>
        <taxon>Ecdysozoa</taxon>
        <taxon>Nematoda</taxon>
        <taxon>Chromadorea</taxon>
        <taxon>Rhabditida</taxon>
        <taxon>Spirurina</taxon>
        <taxon>Oxyuridomorpha</taxon>
        <taxon>Oxyuroidea</taxon>
        <taxon>Oxyuridae</taxon>
        <taxon>Syphacia</taxon>
    </lineage>
</organism>
<feature type="domain" description="Tudor" evidence="1">
    <location>
        <begin position="62"/>
        <end position="118"/>
    </location>
</feature>
<dbReference type="Pfam" id="PF00567">
    <property type="entry name" value="TUDOR"/>
    <property type="match status" value="1"/>
</dbReference>
<reference evidence="3" key="1">
    <citation type="submission" date="2016-04" db="UniProtKB">
        <authorList>
            <consortium name="WormBaseParasite"/>
        </authorList>
    </citation>
    <scope>IDENTIFICATION</scope>
</reference>
<evidence type="ECO:0000313" key="3">
    <source>
        <dbReference type="WBParaSite" id="SMUV_0000691201-mRNA-1"/>
    </source>
</evidence>
<dbReference type="InterPro" id="IPR002999">
    <property type="entry name" value="Tudor"/>
</dbReference>
<dbReference type="Gene3D" id="2.30.30.140">
    <property type="match status" value="1"/>
</dbReference>
<protein>
    <submittedName>
        <fullName evidence="3">Tudor domain-containing protein</fullName>
    </submittedName>
</protein>
<dbReference type="Proteomes" id="UP000046393">
    <property type="component" value="Unplaced"/>
</dbReference>
<dbReference type="AlphaFoldDB" id="A0A0N5AQF1"/>
<dbReference type="WBParaSite" id="SMUV_0000691201-mRNA-1">
    <property type="protein sequence ID" value="SMUV_0000691201-mRNA-1"/>
    <property type="gene ID" value="SMUV_0000691201"/>
</dbReference>
<dbReference type="STRING" id="451379.A0A0N5AQF1"/>
<feature type="domain" description="Tudor" evidence="1">
    <location>
        <begin position="330"/>
        <end position="393"/>
    </location>
</feature>
<keyword evidence="2" id="KW-1185">Reference proteome</keyword>
<dbReference type="SUPFAM" id="SSF63748">
    <property type="entry name" value="Tudor/PWWP/MBT"/>
    <property type="match status" value="1"/>
</dbReference>
<evidence type="ECO:0000313" key="2">
    <source>
        <dbReference type="Proteomes" id="UP000046393"/>
    </source>
</evidence>